<dbReference type="GO" id="GO:0005789">
    <property type="term" value="C:endoplasmic reticulum membrane"/>
    <property type="evidence" value="ECO:0007669"/>
    <property type="project" value="TreeGrafter"/>
</dbReference>
<dbReference type="GO" id="GO:0046514">
    <property type="term" value="P:ceramide catabolic process"/>
    <property type="evidence" value="ECO:0007669"/>
    <property type="project" value="TreeGrafter"/>
</dbReference>
<dbReference type="GO" id="GO:0046513">
    <property type="term" value="P:ceramide biosynthetic process"/>
    <property type="evidence" value="ECO:0007669"/>
    <property type="project" value="TreeGrafter"/>
</dbReference>
<comment type="caution">
    <text evidence="10">The sequence shown here is derived from an EMBL/GenBank/DDBJ whole genome shotgun (WGS) entry which is preliminary data.</text>
</comment>
<protein>
    <recommendedName>
        <fullName evidence="12">Alkaline phytoceramidase</fullName>
    </recommendedName>
</protein>
<keyword evidence="3 9" id="KW-0812">Transmembrane</keyword>
<dbReference type="PANTHER" id="PTHR46187:SF1">
    <property type="entry name" value="ALKALINE PHYTOCERAMIDASE"/>
    <property type="match status" value="1"/>
</dbReference>
<comment type="subcellular location">
    <subcellularLocation>
        <location evidence="1">Membrane</location>
        <topology evidence="1">Multi-pass membrane protein</topology>
    </subcellularLocation>
</comment>
<evidence type="ECO:0000256" key="1">
    <source>
        <dbReference type="ARBA" id="ARBA00004141"/>
    </source>
</evidence>
<evidence type="ECO:0000256" key="6">
    <source>
        <dbReference type="ARBA" id="ARBA00023136"/>
    </source>
</evidence>
<dbReference type="PANTHER" id="PTHR46187">
    <property type="entry name" value="ALKALINE CERAMIDASE 3"/>
    <property type="match status" value="1"/>
</dbReference>
<dbReference type="GO" id="GO:0046872">
    <property type="term" value="F:metal ion binding"/>
    <property type="evidence" value="ECO:0007669"/>
    <property type="project" value="UniProtKB-KW"/>
</dbReference>
<dbReference type="RefSeq" id="XP_031870304.1">
    <property type="nucleotide sequence ID" value="XM_032013704.1"/>
</dbReference>
<evidence type="ECO:0000256" key="2">
    <source>
        <dbReference type="ARBA" id="ARBA00009780"/>
    </source>
</evidence>
<evidence type="ECO:0008006" key="12">
    <source>
        <dbReference type="Google" id="ProtNLM"/>
    </source>
</evidence>
<keyword evidence="8" id="KW-0862">Zinc</keyword>
<sequence length="307" mass="34559">MDYYKGNLAVMQANATSHKNPFSYPYREDPHPAFWGKINSQANFCEEDYIVTKYFAEFINTLTNLGYIYYAYYGIKGNSNRADAILRNLPYLGLASVGIGSGIFHATLKDYTQWGDDLSMLFATATVLHRLLTFDKPLATTIYYGLAITTIVGAFSIWHCVTNELIMHSIVFAIMLLMVSRKTSSIVNARVSDPGVRKDVRRLSIWGFMCFASGFALWNIDIATCKTLTNAKRSIGMPWSFILELHGWWHLLTGLGAYIFMALVEYLTSEEAGQPLGSRFAWPAGYFISPQRNPLLKSAGIKLKKTI</sequence>
<evidence type="ECO:0000256" key="5">
    <source>
        <dbReference type="ARBA" id="ARBA00022989"/>
    </source>
</evidence>
<keyword evidence="6 9" id="KW-0472">Membrane</keyword>
<keyword evidence="7" id="KW-0479">Metal-binding</keyword>
<dbReference type="OrthoDB" id="187171at2759"/>
<keyword evidence="4" id="KW-0378">Hydrolase</keyword>
<dbReference type="Pfam" id="PF05875">
    <property type="entry name" value="Ceramidase"/>
    <property type="match status" value="1"/>
</dbReference>
<keyword evidence="11" id="KW-1185">Reference proteome</keyword>
<dbReference type="InterPro" id="IPR008901">
    <property type="entry name" value="ACER"/>
</dbReference>
<feature type="transmembrane region" description="Helical" evidence="9">
    <location>
        <begin position="89"/>
        <end position="106"/>
    </location>
</feature>
<gene>
    <name evidence="10" type="ORF">BP5553_05081</name>
</gene>
<dbReference type="GeneID" id="43597930"/>
<feature type="transmembrane region" description="Helical" evidence="9">
    <location>
        <begin position="247"/>
        <end position="267"/>
    </location>
</feature>
<keyword evidence="7" id="KW-0106">Calcium</keyword>
<dbReference type="Proteomes" id="UP000254866">
    <property type="component" value="Unassembled WGS sequence"/>
</dbReference>
<comment type="cofactor">
    <cofactor evidence="8">
        <name>Zn(2+)</name>
        <dbReference type="ChEBI" id="CHEBI:29105"/>
    </cofactor>
</comment>
<feature type="binding site" evidence="7">
    <location>
        <position position="57"/>
    </location>
    <ligand>
        <name>Ca(2+)</name>
        <dbReference type="ChEBI" id="CHEBI:29108"/>
    </ligand>
</feature>
<feature type="binding site" evidence="8">
    <location>
        <position position="105"/>
    </location>
    <ligand>
        <name>Zn(2+)</name>
        <dbReference type="ChEBI" id="CHEBI:29105"/>
        <note>catalytic</note>
    </ligand>
</feature>
<reference evidence="10 11" key="1">
    <citation type="journal article" date="2018" name="IMA Fungus">
        <title>IMA Genome-F 9: Draft genome sequence of Annulohypoxylon stygium, Aspergillus mulundensis, Berkeleyomyces basicola (syn. Thielaviopsis basicola), Ceratocystis smalleyi, two Cercospora beticola strains, Coleophoma cylindrospora, Fusarium fracticaudum, Phialophora cf. hyalina, and Morchella septimelata.</title>
        <authorList>
            <person name="Wingfield B.D."/>
            <person name="Bills G.F."/>
            <person name="Dong Y."/>
            <person name="Huang W."/>
            <person name="Nel W.J."/>
            <person name="Swalarsk-Parry B.S."/>
            <person name="Vaghefi N."/>
            <person name="Wilken P.M."/>
            <person name="An Z."/>
            <person name="de Beer Z.W."/>
            <person name="De Vos L."/>
            <person name="Chen L."/>
            <person name="Duong T.A."/>
            <person name="Gao Y."/>
            <person name="Hammerbacher A."/>
            <person name="Kikkert J.R."/>
            <person name="Li Y."/>
            <person name="Li H."/>
            <person name="Li K."/>
            <person name="Li Q."/>
            <person name="Liu X."/>
            <person name="Ma X."/>
            <person name="Naidoo K."/>
            <person name="Pethybridge S.J."/>
            <person name="Sun J."/>
            <person name="Steenkamp E.T."/>
            <person name="van der Nest M.A."/>
            <person name="van Wyk S."/>
            <person name="Wingfield M.J."/>
            <person name="Xiong C."/>
            <person name="Yue Q."/>
            <person name="Zhang X."/>
        </authorList>
    </citation>
    <scope>NUCLEOTIDE SEQUENCE [LARGE SCALE GENOMIC DNA]</scope>
    <source>
        <strain evidence="10 11">BP 5553</strain>
    </source>
</reference>
<name>A0A370TQ56_9HELO</name>
<evidence type="ECO:0000256" key="8">
    <source>
        <dbReference type="PIRSR" id="PIRSR608901-2"/>
    </source>
</evidence>
<evidence type="ECO:0000256" key="9">
    <source>
        <dbReference type="SAM" id="Phobius"/>
    </source>
</evidence>
<organism evidence="10 11">
    <name type="scientific">Venustampulla echinocandica</name>
    <dbReference type="NCBI Taxonomy" id="2656787"/>
    <lineage>
        <taxon>Eukaryota</taxon>
        <taxon>Fungi</taxon>
        <taxon>Dikarya</taxon>
        <taxon>Ascomycota</taxon>
        <taxon>Pezizomycotina</taxon>
        <taxon>Leotiomycetes</taxon>
        <taxon>Helotiales</taxon>
        <taxon>Pleuroascaceae</taxon>
        <taxon>Venustampulla</taxon>
    </lineage>
</organism>
<proteinExistence type="inferred from homology"/>
<evidence type="ECO:0000313" key="11">
    <source>
        <dbReference type="Proteomes" id="UP000254866"/>
    </source>
</evidence>
<evidence type="ECO:0000256" key="3">
    <source>
        <dbReference type="ARBA" id="ARBA00022692"/>
    </source>
</evidence>
<keyword evidence="5 9" id="KW-1133">Transmembrane helix</keyword>
<feature type="binding site" evidence="7">
    <location>
        <position position="46"/>
    </location>
    <ligand>
        <name>Ca(2+)</name>
        <dbReference type="ChEBI" id="CHEBI:29108"/>
    </ligand>
</feature>
<feature type="transmembrane region" description="Helical" evidence="9">
    <location>
        <begin position="141"/>
        <end position="159"/>
    </location>
</feature>
<dbReference type="EMBL" id="NPIC01000003">
    <property type="protein sequence ID" value="RDL37648.1"/>
    <property type="molecule type" value="Genomic_DNA"/>
</dbReference>
<dbReference type="AlphaFoldDB" id="A0A370TQ56"/>
<dbReference type="GO" id="GO:0016811">
    <property type="term" value="F:hydrolase activity, acting on carbon-nitrogen (but not peptide) bonds, in linear amides"/>
    <property type="evidence" value="ECO:0007669"/>
    <property type="project" value="InterPro"/>
</dbReference>
<evidence type="ECO:0000256" key="4">
    <source>
        <dbReference type="ARBA" id="ARBA00022801"/>
    </source>
</evidence>
<accession>A0A370TQ56</accession>
<feature type="binding site" evidence="8">
    <location>
        <position position="246"/>
    </location>
    <ligand>
        <name>Zn(2+)</name>
        <dbReference type="ChEBI" id="CHEBI:29105"/>
        <note>catalytic</note>
    </ligand>
</feature>
<evidence type="ECO:0000256" key="7">
    <source>
        <dbReference type="PIRSR" id="PIRSR608901-1"/>
    </source>
</evidence>
<dbReference type="STRING" id="2656787.A0A370TQ56"/>
<evidence type="ECO:0000313" key="10">
    <source>
        <dbReference type="EMBL" id="RDL37648.1"/>
    </source>
</evidence>
<feature type="binding site" evidence="8">
    <location>
        <position position="250"/>
    </location>
    <ligand>
        <name>Zn(2+)</name>
        <dbReference type="ChEBI" id="CHEBI:29105"/>
        <note>catalytic</note>
    </ligand>
</feature>
<feature type="transmembrane region" description="Helical" evidence="9">
    <location>
        <begin position="203"/>
        <end position="220"/>
    </location>
</feature>
<comment type="similarity">
    <text evidence="2">Belongs to the alkaline ceramidase family.</text>
</comment>